<dbReference type="Pfam" id="PF00481">
    <property type="entry name" value="PP2C"/>
    <property type="match status" value="1"/>
</dbReference>
<dbReference type="PANTHER" id="PTHR13832:SF818">
    <property type="entry name" value="SD03870P"/>
    <property type="match status" value="1"/>
</dbReference>
<sequence length="575" mass="62696">MATLRCDTENAVDQVSILDKLRDVLVCHDISQEPVPTKLGTYRINKCELKGQLRDLALTQLRDRGCPHEVLSPLAAAIASAVENSTDDLKGCLPQSAGGGDGPEEYNVLQLHKLILSTIGEFGKKVRGGELDALGFLKGIDGASPRISVASVKNTRRKMEDRFNYVPDLSALYEIQGAPPTSFYGVFDGHAGTDAATYAASLLHERIASSPHYISDLGKAIHDAFTETDAHFCEKKLESGTTAVICLIRGKTLYVAWLGDSQAMLVRGGKPIAVVDPHKPERKDEKLRIENLGGCVIHYGTWRVQGHLAVSRAIGDQQYKPFVTGEPDVEEVGLDGTEDVLVLACDGLWDQVSFPQAVDIVYNHFQKHPRDVEGSSKALVQAARQRGSTDNITVILVCLRDPCLMAAPPAADPGTTTASGLEENGFEREDIPEWARAMKLRYEMEYGMMGASPPHKFNGFQVGPGGDAPPDAAPPAPLQTELDEEEEERRQLAKFMKVHDDEDIEQQPTPEEGQFLHRERGWSLVEAFPDLPFVGSGGFHSVFTRSVRHGCGGGEAFGGGTGNYFRFPDSLNYGQ</sequence>
<evidence type="ECO:0000256" key="1">
    <source>
        <dbReference type="ARBA" id="ARBA00022723"/>
    </source>
</evidence>
<keyword evidence="8" id="KW-1185">Reference proteome</keyword>
<dbReference type="EMBL" id="CAJPEV010002390">
    <property type="protein sequence ID" value="CAG0896738.1"/>
    <property type="molecule type" value="Genomic_DNA"/>
</dbReference>
<dbReference type="InterPro" id="IPR000222">
    <property type="entry name" value="PP2C_BS"/>
</dbReference>
<dbReference type="SMART" id="SM00332">
    <property type="entry name" value="PP2Cc"/>
    <property type="match status" value="1"/>
</dbReference>
<dbReference type="PROSITE" id="PS01032">
    <property type="entry name" value="PPM_1"/>
    <property type="match status" value="1"/>
</dbReference>
<feature type="region of interest" description="Disordered" evidence="5">
    <location>
        <begin position="460"/>
        <end position="483"/>
    </location>
</feature>
<dbReference type="SUPFAM" id="SSF81606">
    <property type="entry name" value="PP2C-like"/>
    <property type="match status" value="1"/>
</dbReference>
<gene>
    <name evidence="7" type="ORF">DSTB1V02_LOCUS9397</name>
</gene>
<accession>A0A7R9FNF4</accession>
<dbReference type="AlphaFoldDB" id="A0A7R9FNF4"/>
<dbReference type="OrthoDB" id="416093at2759"/>
<evidence type="ECO:0000256" key="5">
    <source>
        <dbReference type="SAM" id="MobiDB-lite"/>
    </source>
</evidence>
<proteinExistence type="inferred from homology"/>
<dbReference type="Gene3D" id="3.60.40.10">
    <property type="entry name" value="PPM-type phosphatase domain"/>
    <property type="match status" value="1"/>
</dbReference>
<evidence type="ECO:0000256" key="4">
    <source>
        <dbReference type="RuleBase" id="RU003465"/>
    </source>
</evidence>
<dbReference type="PROSITE" id="PS51746">
    <property type="entry name" value="PPM_2"/>
    <property type="match status" value="1"/>
</dbReference>
<dbReference type="GO" id="GO:0004722">
    <property type="term" value="F:protein serine/threonine phosphatase activity"/>
    <property type="evidence" value="ECO:0007669"/>
    <property type="project" value="InterPro"/>
</dbReference>
<evidence type="ECO:0000313" key="8">
    <source>
        <dbReference type="Proteomes" id="UP000677054"/>
    </source>
</evidence>
<dbReference type="PANTHER" id="PTHR13832">
    <property type="entry name" value="PROTEIN PHOSPHATASE 2C"/>
    <property type="match status" value="1"/>
</dbReference>
<reference evidence="7" key="1">
    <citation type="submission" date="2020-11" db="EMBL/GenBank/DDBJ databases">
        <authorList>
            <person name="Tran Van P."/>
        </authorList>
    </citation>
    <scope>NUCLEOTIDE SEQUENCE</scope>
</reference>
<organism evidence="7">
    <name type="scientific">Darwinula stevensoni</name>
    <dbReference type="NCBI Taxonomy" id="69355"/>
    <lineage>
        <taxon>Eukaryota</taxon>
        <taxon>Metazoa</taxon>
        <taxon>Ecdysozoa</taxon>
        <taxon>Arthropoda</taxon>
        <taxon>Crustacea</taxon>
        <taxon>Oligostraca</taxon>
        <taxon>Ostracoda</taxon>
        <taxon>Podocopa</taxon>
        <taxon>Podocopida</taxon>
        <taxon>Darwinulocopina</taxon>
        <taxon>Darwinuloidea</taxon>
        <taxon>Darwinulidae</taxon>
        <taxon>Darwinula</taxon>
    </lineage>
</organism>
<name>A0A7R9FNF4_9CRUS</name>
<dbReference type="InterPro" id="IPR015655">
    <property type="entry name" value="PP2C"/>
</dbReference>
<dbReference type="EMBL" id="LR901907">
    <property type="protein sequence ID" value="CAD7249608.1"/>
    <property type="molecule type" value="Genomic_DNA"/>
</dbReference>
<keyword evidence="2 4" id="KW-0378">Hydrolase</keyword>
<evidence type="ECO:0000259" key="6">
    <source>
        <dbReference type="PROSITE" id="PS51746"/>
    </source>
</evidence>
<dbReference type="Proteomes" id="UP000677054">
    <property type="component" value="Unassembled WGS sequence"/>
</dbReference>
<evidence type="ECO:0000256" key="3">
    <source>
        <dbReference type="ARBA" id="ARBA00022912"/>
    </source>
</evidence>
<dbReference type="CDD" id="cd00143">
    <property type="entry name" value="PP2Cc"/>
    <property type="match status" value="1"/>
</dbReference>
<evidence type="ECO:0000313" key="7">
    <source>
        <dbReference type="EMBL" id="CAD7249608.1"/>
    </source>
</evidence>
<keyword evidence="3 4" id="KW-0904">Protein phosphatase</keyword>
<evidence type="ECO:0000256" key="2">
    <source>
        <dbReference type="ARBA" id="ARBA00022801"/>
    </source>
</evidence>
<dbReference type="InterPro" id="IPR001932">
    <property type="entry name" value="PPM-type_phosphatase-like_dom"/>
</dbReference>
<keyword evidence="1" id="KW-0479">Metal-binding</keyword>
<comment type="similarity">
    <text evidence="4">Belongs to the PP2C family.</text>
</comment>
<dbReference type="InterPro" id="IPR036457">
    <property type="entry name" value="PPM-type-like_dom_sf"/>
</dbReference>
<protein>
    <recommendedName>
        <fullName evidence="6">PPM-type phosphatase domain-containing protein</fullName>
    </recommendedName>
</protein>
<feature type="domain" description="PPM-type phosphatase" evidence="6">
    <location>
        <begin position="146"/>
        <end position="399"/>
    </location>
</feature>
<dbReference type="GO" id="GO:0046872">
    <property type="term" value="F:metal ion binding"/>
    <property type="evidence" value="ECO:0007669"/>
    <property type="project" value="UniProtKB-KW"/>
</dbReference>